<dbReference type="OrthoDB" id="9815351at2"/>
<organism evidence="2 3">
    <name type="scientific">Roseinatronobacter thiooxidans</name>
    <dbReference type="NCBI Taxonomy" id="121821"/>
    <lineage>
        <taxon>Bacteria</taxon>
        <taxon>Pseudomonadati</taxon>
        <taxon>Pseudomonadota</taxon>
        <taxon>Alphaproteobacteria</taxon>
        <taxon>Rhodobacterales</taxon>
        <taxon>Paracoccaceae</taxon>
        <taxon>Roseinatronobacter</taxon>
    </lineage>
</organism>
<dbReference type="STRING" id="121821.GCA_001870675_01305"/>
<evidence type="ECO:0000313" key="2">
    <source>
        <dbReference type="EMBL" id="PZX40647.1"/>
    </source>
</evidence>
<keyword evidence="1" id="KW-1133">Transmembrane helix</keyword>
<sequence>MTQFKPSKHVVILPVQSTEGGSVRNAAIATLIRKDGVDQTILAKRPIPYRFLNLLHVLFRLLCWKGEIIFLHYGVLYSLFGARVLALYPVRKFVCALLRHTATRNQVFLEVNDLPYEQAIDLELGKNNLHNFDRLLFSIKELRFIFASVEMKKYACNLYDINDGHAFHLVNGAWPVAIPPSVDTYREENCLNLVYAGTLNEGRQIEKMISVISATPHKLFLLGENGDWIIDRFGEQERISYLGSLSEAEAAKFIETCDLGLIPYDDERLYYNLCFPTKASSYIAGGIPFLSTRLIELRNHFSEPAAHFVCMSQWAEFLCSEENIKKIRVGREMLRTEPLVSVLWPILWEDLCTAISKSLEKR</sequence>
<keyword evidence="1" id="KW-0812">Transmembrane</keyword>
<dbReference type="EMBL" id="QKZQ01000012">
    <property type="protein sequence ID" value="PZX40647.1"/>
    <property type="molecule type" value="Genomic_DNA"/>
</dbReference>
<keyword evidence="3" id="KW-1185">Reference proteome</keyword>
<accession>A0A2W7Q9C6</accession>
<dbReference type="AlphaFoldDB" id="A0A2W7Q9C6"/>
<comment type="caution">
    <text evidence="2">The sequence shown here is derived from an EMBL/GenBank/DDBJ whole genome shotgun (WGS) entry which is preliminary data.</text>
</comment>
<reference evidence="2 3" key="1">
    <citation type="submission" date="2018-06" db="EMBL/GenBank/DDBJ databases">
        <title>Genomic Encyclopedia of Archaeal and Bacterial Type Strains, Phase II (KMG-II): from individual species to whole genera.</title>
        <authorList>
            <person name="Goeker M."/>
        </authorList>
    </citation>
    <scope>NUCLEOTIDE SEQUENCE [LARGE SCALE GENOMIC DNA]</scope>
    <source>
        <strain evidence="2 3">DSM 13087</strain>
    </source>
</reference>
<protein>
    <recommendedName>
        <fullName evidence="4">Glycosyltransferase involved in cell wall biosynthesis</fullName>
    </recommendedName>
</protein>
<proteinExistence type="predicted"/>
<dbReference type="RefSeq" id="WP_143079925.1">
    <property type="nucleotide sequence ID" value="NZ_MEHT01000023.1"/>
</dbReference>
<feature type="transmembrane region" description="Helical" evidence="1">
    <location>
        <begin position="68"/>
        <end position="90"/>
    </location>
</feature>
<evidence type="ECO:0000313" key="3">
    <source>
        <dbReference type="Proteomes" id="UP000249364"/>
    </source>
</evidence>
<dbReference type="SUPFAM" id="SSF53756">
    <property type="entry name" value="UDP-Glycosyltransferase/glycogen phosphorylase"/>
    <property type="match status" value="1"/>
</dbReference>
<dbReference type="Gene3D" id="3.40.50.2000">
    <property type="entry name" value="Glycogen Phosphorylase B"/>
    <property type="match status" value="1"/>
</dbReference>
<evidence type="ECO:0000256" key="1">
    <source>
        <dbReference type="SAM" id="Phobius"/>
    </source>
</evidence>
<evidence type="ECO:0008006" key="4">
    <source>
        <dbReference type="Google" id="ProtNLM"/>
    </source>
</evidence>
<name>A0A2W7Q9C6_9RHOB</name>
<keyword evidence="1" id="KW-0472">Membrane</keyword>
<gene>
    <name evidence="2" type="ORF">LY56_02530</name>
</gene>
<dbReference type="Proteomes" id="UP000249364">
    <property type="component" value="Unassembled WGS sequence"/>
</dbReference>